<evidence type="ECO:0000313" key="3">
    <source>
        <dbReference type="EMBL" id="RPA75108.1"/>
    </source>
</evidence>
<accession>A0A3N4HEB7</accession>
<gene>
    <name evidence="3" type="ORF">BJ508DRAFT_332391</name>
    <name evidence="2" type="ORF">BJ508DRAFT_336155</name>
</gene>
<feature type="compositionally biased region" description="Low complexity" evidence="1">
    <location>
        <begin position="371"/>
        <end position="385"/>
    </location>
</feature>
<evidence type="ECO:0000313" key="2">
    <source>
        <dbReference type="EMBL" id="RPA71318.1"/>
    </source>
</evidence>
<evidence type="ECO:0000256" key="1">
    <source>
        <dbReference type="SAM" id="MobiDB-lite"/>
    </source>
</evidence>
<organism evidence="2 4">
    <name type="scientific">Ascobolus immersus RN42</name>
    <dbReference type="NCBI Taxonomy" id="1160509"/>
    <lineage>
        <taxon>Eukaryota</taxon>
        <taxon>Fungi</taxon>
        <taxon>Dikarya</taxon>
        <taxon>Ascomycota</taxon>
        <taxon>Pezizomycotina</taxon>
        <taxon>Pezizomycetes</taxon>
        <taxon>Pezizales</taxon>
        <taxon>Ascobolaceae</taxon>
        <taxon>Ascobolus</taxon>
    </lineage>
</organism>
<feature type="compositionally biased region" description="Polar residues" evidence="1">
    <location>
        <begin position="348"/>
        <end position="363"/>
    </location>
</feature>
<feature type="compositionally biased region" description="Basic and acidic residues" evidence="1">
    <location>
        <begin position="1"/>
        <end position="26"/>
    </location>
</feature>
<feature type="region of interest" description="Disordered" evidence="1">
    <location>
        <begin position="1"/>
        <end position="230"/>
    </location>
</feature>
<dbReference type="EMBL" id="ML119944">
    <property type="protein sequence ID" value="RPA71318.1"/>
    <property type="molecule type" value="Genomic_DNA"/>
</dbReference>
<feature type="non-terminal residue" evidence="2">
    <location>
        <position position="1"/>
    </location>
</feature>
<evidence type="ECO:0000313" key="4">
    <source>
        <dbReference type="Proteomes" id="UP000275078"/>
    </source>
</evidence>
<proteinExistence type="predicted"/>
<reference evidence="2 4" key="1">
    <citation type="journal article" date="2018" name="Nat. Ecol. Evol.">
        <title>Pezizomycetes genomes reveal the molecular basis of ectomycorrhizal truffle lifestyle.</title>
        <authorList>
            <person name="Murat C."/>
            <person name="Payen T."/>
            <person name="Noel B."/>
            <person name="Kuo A."/>
            <person name="Morin E."/>
            <person name="Chen J."/>
            <person name="Kohler A."/>
            <person name="Krizsan K."/>
            <person name="Balestrini R."/>
            <person name="Da Silva C."/>
            <person name="Montanini B."/>
            <person name="Hainaut M."/>
            <person name="Levati E."/>
            <person name="Barry K.W."/>
            <person name="Belfiori B."/>
            <person name="Cichocki N."/>
            <person name="Clum A."/>
            <person name="Dockter R.B."/>
            <person name="Fauchery L."/>
            <person name="Guy J."/>
            <person name="Iotti M."/>
            <person name="Le Tacon F."/>
            <person name="Lindquist E.A."/>
            <person name="Lipzen A."/>
            <person name="Malagnac F."/>
            <person name="Mello A."/>
            <person name="Molinier V."/>
            <person name="Miyauchi S."/>
            <person name="Poulain J."/>
            <person name="Riccioni C."/>
            <person name="Rubini A."/>
            <person name="Sitrit Y."/>
            <person name="Splivallo R."/>
            <person name="Traeger S."/>
            <person name="Wang M."/>
            <person name="Zifcakova L."/>
            <person name="Wipf D."/>
            <person name="Zambonelli A."/>
            <person name="Paolocci F."/>
            <person name="Nowrousian M."/>
            <person name="Ottonello S."/>
            <person name="Baldrian P."/>
            <person name="Spatafora J.W."/>
            <person name="Henrissat B."/>
            <person name="Nagy L.G."/>
            <person name="Aury J.M."/>
            <person name="Wincker P."/>
            <person name="Grigoriev I.V."/>
            <person name="Bonfante P."/>
            <person name="Martin F.M."/>
        </authorList>
    </citation>
    <scope>NUCLEOTIDE SEQUENCE [LARGE SCALE GENOMIC DNA]</scope>
    <source>
        <strain evidence="2 4">RN42</strain>
    </source>
</reference>
<feature type="region of interest" description="Disordered" evidence="1">
    <location>
        <begin position="294"/>
        <end position="385"/>
    </location>
</feature>
<dbReference type="Proteomes" id="UP000275078">
    <property type="component" value="Unassembled WGS sequence"/>
</dbReference>
<feature type="compositionally biased region" description="Polar residues" evidence="1">
    <location>
        <begin position="150"/>
        <end position="159"/>
    </location>
</feature>
<feature type="compositionally biased region" description="Pro residues" evidence="1">
    <location>
        <begin position="304"/>
        <end position="313"/>
    </location>
</feature>
<dbReference type="EMBL" id="ML119771">
    <property type="protein sequence ID" value="RPA75108.1"/>
    <property type="molecule type" value="Genomic_DNA"/>
</dbReference>
<dbReference type="AlphaFoldDB" id="A0A3N4HEB7"/>
<name>A0A3N4HEB7_ASCIM</name>
<keyword evidence="4" id="KW-1185">Reference proteome</keyword>
<feature type="compositionally biased region" description="Pro residues" evidence="1">
    <location>
        <begin position="330"/>
        <end position="346"/>
    </location>
</feature>
<sequence>GRRGDERGDKRRPGGRQRDRGDEKGENSVVDSGVTHDSRRRQGSLPPPGETSEKATGTGNGISSAKGPQKRPAPVDSDMPPPAAPGRPIRKAPSKRPRIDPPGKGSLSRVESQELPGLVVDDPAPVATDRAPGFTPVNQPINGARVPPVTRSQAATNNGFCPPASQVAPTQMAPPPPPIEKTGNRPPVKAAANTTTSVPCVSSVREPQDPLRHPPHGQPPPAVLVDGYADDEEYPPLDVVLRALGFPTDKRKWGSIGRAKEQAIKDHLEKGDPTGQFFHDFDWAGFAWLATRHLKEPKPRRRPAQPPAPPPPTQEDMLRLSASRSQSAQPQPPPQHPQPPHPPHGPPNAQSQAQLRPATSSFKGTTPPVPSSSSIGSVIICEGHL</sequence>
<protein>
    <submittedName>
        <fullName evidence="2">Uncharacterized protein</fullName>
    </submittedName>
</protein>
<feature type="compositionally biased region" description="Polar residues" evidence="1">
    <location>
        <begin position="54"/>
        <end position="63"/>
    </location>
</feature>